<dbReference type="UniPathway" id="UPA00094"/>
<comment type="similarity">
    <text evidence="3">Belongs to the acyl carrier protein (ACP) family.</text>
</comment>
<evidence type="ECO:0000313" key="5">
    <source>
        <dbReference type="EMBL" id="RID82224.1"/>
    </source>
</evidence>
<protein>
    <recommendedName>
        <fullName evidence="3">Acyl carrier protein</fullName>
        <shortName evidence="3">ACP</shortName>
    </recommendedName>
</protein>
<dbReference type="Pfam" id="PF00550">
    <property type="entry name" value="PP-binding"/>
    <property type="match status" value="1"/>
</dbReference>
<dbReference type="EMBL" id="QWVT01000040">
    <property type="protein sequence ID" value="RID82224.1"/>
    <property type="molecule type" value="Genomic_DNA"/>
</dbReference>
<sequence>MSKDEILRILKEKIVSYTPLKEEDIHIHSDLRDELNLDSADVLEMTLFIEEEFNLYMPDEQFDSIRKIEDVVGYIEKNYMQVI</sequence>
<evidence type="ECO:0000256" key="3">
    <source>
        <dbReference type="HAMAP-Rule" id="MF_01217"/>
    </source>
</evidence>
<organism evidence="5 6">
    <name type="scientific">Mesobacillus zeae</name>
    <dbReference type="NCBI Taxonomy" id="1917180"/>
    <lineage>
        <taxon>Bacteria</taxon>
        <taxon>Bacillati</taxon>
        <taxon>Bacillota</taxon>
        <taxon>Bacilli</taxon>
        <taxon>Bacillales</taxon>
        <taxon>Bacillaceae</taxon>
        <taxon>Mesobacillus</taxon>
    </lineage>
</organism>
<dbReference type="AlphaFoldDB" id="A0A398AYV1"/>
<feature type="domain" description="Carrier" evidence="4">
    <location>
        <begin position="1"/>
        <end position="79"/>
    </location>
</feature>
<comment type="PTM">
    <text evidence="3">4'-phosphopantetheine is transferred from CoA to a specific serine of apo-ACP by AcpS. This modification is essential for activity because fatty acids are bound in thioester linkage to the sulfhydryl of the prosthetic group.</text>
</comment>
<comment type="subcellular location">
    <subcellularLocation>
        <location evidence="3">Cytoplasm</location>
    </subcellularLocation>
</comment>
<dbReference type="RefSeq" id="WP_119114531.1">
    <property type="nucleotide sequence ID" value="NZ_CBCSEO010000018.1"/>
</dbReference>
<dbReference type="Proteomes" id="UP000265816">
    <property type="component" value="Unassembled WGS sequence"/>
</dbReference>
<keyword evidence="2 3" id="KW-0597">Phosphoprotein</keyword>
<dbReference type="Gene3D" id="1.10.1200.10">
    <property type="entry name" value="ACP-like"/>
    <property type="match status" value="1"/>
</dbReference>
<gene>
    <name evidence="3" type="primary">acpP</name>
    <name evidence="5" type="ORF">D1970_19510</name>
</gene>
<dbReference type="InterPro" id="IPR036736">
    <property type="entry name" value="ACP-like_sf"/>
</dbReference>
<keyword evidence="3" id="KW-0443">Lipid metabolism</keyword>
<dbReference type="OrthoDB" id="2926982at2"/>
<accession>A0A398AYV1</accession>
<dbReference type="InterPro" id="IPR009081">
    <property type="entry name" value="PP-bd_ACP"/>
</dbReference>
<comment type="pathway">
    <text evidence="3">Lipid metabolism; fatty acid biosynthesis.</text>
</comment>
<dbReference type="HAMAP" id="MF_01217">
    <property type="entry name" value="Acyl_carrier"/>
    <property type="match status" value="1"/>
</dbReference>
<evidence type="ECO:0000256" key="2">
    <source>
        <dbReference type="ARBA" id="ARBA00022553"/>
    </source>
</evidence>
<comment type="function">
    <text evidence="3">Carrier of the growing fatty acid chain in fatty acid biosynthesis.</text>
</comment>
<proteinExistence type="inferred from homology"/>
<dbReference type="InterPro" id="IPR003231">
    <property type="entry name" value="ACP"/>
</dbReference>
<name>A0A398AYV1_9BACI</name>
<keyword evidence="3" id="KW-0276">Fatty acid metabolism</keyword>
<dbReference type="PROSITE" id="PS50075">
    <property type="entry name" value="CARRIER"/>
    <property type="match status" value="1"/>
</dbReference>
<dbReference type="SUPFAM" id="SSF47336">
    <property type="entry name" value="ACP-like"/>
    <property type="match status" value="1"/>
</dbReference>
<evidence type="ECO:0000256" key="1">
    <source>
        <dbReference type="ARBA" id="ARBA00022450"/>
    </source>
</evidence>
<comment type="caution">
    <text evidence="5">The sequence shown here is derived from an EMBL/GenBank/DDBJ whole genome shotgun (WGS) entry which is preliminary data.</text>
</comment>
<dbReference type="GO" id="GO:0005737">
    <property type="term" value="C:cytoplasm"/>
    <property type="evidence" value="ECO:0007669"/>
    <property type="project" value="UniProtKB-SubCell"/>
</dbReference>
<keyword evidence="3" id="KW-0275">Fatty acid biosynthesis</keyword>
<keyword evidence="6" id="KW-1185">Reference proteome</keyword>
<reference evidence="5 6" key="1">
    <citation type="submission" date="2018-08" db="EMBL/GenBank/DDBJ databases">
        <title>Bacillus jemisoniae sp. nov., Bacillus chryseoplanitiae sp. nov., Bacillus resnikiae sp. nov., and Bacillus frankliniae sp. nov., isolated from Viking spacecraft and associated surfaces.</title>
        <authorList>
            <person name="Seuylemezian A."/>
            <person name="Vaishampayan P."/>
        </authorList>
    </citation>
    <scope>NUCLEOTIDE SEQUENCE [LARGE SCALE GENOMIC DNA]</scope>
    <source>
        <strain evidence="5 6">JJ-247</strain>
    </source>
</reference>
<dbReference type="GO" id="GO:0000036">
    <property type="term" value="F:acyl carrier activity"/>
    <property type="evidence" value="ECO:0007669"/>
    <property type="project" value="UniProtKB-UniRule"/>
</dbReference>
<evidence type="ECO:0000259" key="4">
    <source>
        <dbReference type="PROSITE" id="PS50075"/>
    </source>
</evidence>
<keyword evidence="1 3" id="KW-0596">Phosphopantetheine</keyword>
<feature type="modified residue" description="O-(pantetheine 4'-phosphoryl)serine" evidence="3">
    <location>
        <position position="39"/>
    </location>
</feature>
<evidence type="ECO:0000313" key="6">
    <source>
        <dbReference type="Proteomes" id="UP000265816"/>
    </source>
</evidence>
<keyword evidence="3" id="KW-0963">Cytoplasm</keyword>
<keyword evidence="3" id="KW-0444">Lipid biosynthesis</keyword>